<dbReference type="PANTHER" id="PTHR43434">
    <property type="entry name" value="PHOSPHOGLYCOLATE PHOSPHATASE"/>
    <property type="match status" value="1"/>
</dbReference>
<dbReference type="EMBL" id="DTHG01000047">
    <property type="protein sequence ID" value="HGW91685.1"/>
    <property type="molecule type" value="Genomic_DNA"/>
</dbReference>
<dbReference type="GO" id="GO:0006281">
    <property type="term" value="P:DNA repair"/>
    <property type="evidence" value="ECO:0007669"/>
    <property type="project" value="TreeGrafter"/>
</dbReference>
<dbReference type="Gene3D" id="3.40.50.1000">
    <property type="entry name" value="HAD superfamily/HAD-like"/>
    <property type="match status" value="1"/>
</dbReference>
<name>A0A7C4YFM6_UNCW3</name>
<dbReference type="InterPro" id="IPR006439">
    <property type="entry name" value="HAD-SF_hydro_IA"/>
</dbReference>
<dbReference type="Pfam" id="PF13419">
    <property type="entry name" value="HAD_2"/>
    <property type="match status" value="1"/>
</dbReference>
<dbReference type="GO" id="GO:0008967">
    <property type="term" value="F:phosphoglycolate phosphatase activity"/>
    <property type="evidence" value="ECO:0007669"/>
    <property type="project" value="TreeGrafter"/>
</dbReference>
<accession>A0A7C4YFM6</accession>
<sequence length="204" mass="23663">MLKIVIFDLDGTLVVNEKPFEEVRQKIAKAFNLNQEELKPLYEKLIELNNPDALRMLEEEEIRRAEESVPMPDLMSLIEFLRTRYIKLAILTRNCRKAVEKALRHYYGYFDIILTRDDGLELKPSPLPIYTILNTFGVSPRDAIIVGDFDYDIDAGRIAGIKTIRLGAGYADYNVLNIEELISLLKKILESEQEEYFEETQQES</sequence>
<dbReference type="AlphaFoldDB" id="A0A7C4YFM6"/>
<organism evidence="1">
    <name type="scientific">candidate division WOR-3 bacterium</name>
    <dbReference type="NCBI Taxonomy" id="2052148"/>
    <lineage>
        <taxon>Bacteria</taxon>
        <taxon>Bacteria division WOR-3</taxon>
    </lineage>
</organism>
<dbReference type="NCBIfam" id="TIGR01549">
    <property type="entry name" value="HAD-SF-IA-v1"/>
    <property type="match status" value="1"/>
</dbReference>
<dbReference type="InterPro" id="IPR050155">
    <property type="entry name" value="HAD-like_hydrolase_sf"/>
</dbReference>
<reference evidence="1" key="1">
    <citation type="journal article" date="2020" name="mSystems">
        <title>Genome- and Community-Level Interaction Insights into Carbon Utilization and Element Cycling Functions of Hydrothermarchaeota in Hydrothermal Sediment.</title>
        <authorList>
            <person name="Zhou Z."/>
            <person name="Liu Y."/>
            <person name="Xu W."/>
            <person name="Pan J."/>
            <person name="Luo Z.H."/>
            <person name="Li M."/>
        </authorList>
    </citation>
    <scope>NUCLEOTIDE SEQUENCE [LARGE SCALE GENOMIC DNA]</scope>
    <source>
        <strain evidence="1">SpSt-780</strain>
    </source>
</reference>
<dbReference type="Gene3D" id="1.10.260.80">
    <property type="match status" value="1"/>
</dbReference>
<dbReference type="InterPro" id="IPR036412">
    <property type="entry name" value="HAD-like_sf"/>
</dbReference>
<dbReference type="SUPFAM" id="SSF56784">
    <property type="entry name" value="HAD-like"/>
    <property type="match status" value="1"/>
</dbReference>
<dbReference type="SFLD" id="SFLDS00003">
    <property type="entry name" value="Haloacid_Dehalogenase"/>
    <property type="match status" value="1"/>
</dbReference>
<proteinExistence type="predicted"/>
<gene>
    <name evidence="1" type="ORF">ENV67_03990</name>
</gene>
<dbReference type="InterPro" id="IPR023214">
    <property type="entry name" value="HAD_sf"/>
</dbReference>
<protein>
    <submittedName>
        <fullName evidence="1">HAD family phosphatase</fullName>
    </submittedName>
</protein>
<comment type="caution">
    <text evidence="1">The sequence shown here is derived from an EMBL/GenBank/DDBJ whole genome shotgun (WGS) entry which is preliminary data.</text>
</comment>
<evidence type="ECO:0000313" key="1">
    <source>
        <dbReference type="EMBL" id="HGW91685.1"/>
    </source>
</evidence>
<dbReference type="NCBIfam" id="TIGR01509">
    <property type="entry name" value="HAD-SF-IA-v3"/>
    <property type="match status" value="1"/>
</dbReference>
<dbReference type="InterPro" id="IPR041492">
    <property type="entry name" value="HAD_2"/>
</dbReference>
<dbReference type="PANTHER" id="PTHR43434:SF1">
    <property type="entry name" value="PHOSPHOGLYCOLATE PHOSPHATASE"/>
    <property type="match status" value="1"/>
</dbReference>
<dbReference type="SFLD" id="SFLDG01129">
    <property type="entry name" value="C1.5:_HAD__Beta-PGM__Phosphata"/>
    <property type="match status" value="1"/>
</dbReference>